<dbReference type="Proteomes" id="UP000199673">
    <property type="component" value="Unassembled WGS sequence"/>
</dbReference>
<dbReference type="RefSeq" id="WP_091698474.1">
    <property type="nucleotide sequence ID" value="NZ_FPBF01000013.1"/>
</dbReference>
<sequence length="207" mass="25033">MENTFKTFRKKYRCQSKAQAFRVVEELFGSMADLPFWLKKVSKIQNSVFDPDPDYSVLLPDTVMYNGHLFLKLIHASHCFMDFPALSKDGMKWEHLVDDWTENRYLFQSPRDSFYHLIEYCPKYLSPEQVLDPSGFIRKFFKRKKLKSWLKRWNHFREASFYTFSIVEEMEGEYHKDFQYFLKLTEACYLIYVRFSPTQNSKNHDTI</sequence>
<evidence type="ECO:0000313" key="2">
    <source>
        <dbReference type="Proteomes" id="UP000199673"/>
    </source>
</evidence>
<protein>
    <submittedName>
        <fullName evidence="1">Uncharacterized protein</fullName>
    </submittedName>
</protein>
<reference evidence="2" key="1">
    <citation type="submission" date="2016-10" db="EMBL/GenBank/DDBJ databases">
        <authorList>
            <person name="Varghese N."/>
            <person name="Submissions S."/>
        </authorList>
    </citation>
    <scope>NUCLEOTIDE SEQUENCE [LARGE SCALE GENOMIC DNA]</scope>
    <source>
        <strain evidence="2">DSM 23445</strain>
    </source>
</reference>
<organism evidence="1 2">
    <name type="scientific">Algoriphagus locisalis</name>
    <dbReference type="NCBI Taxonomy" id="305507"/>
    <lineage>
        <taxon>Bacteria</taxon>
        <taxon>Pseudomonadati</taxon>
        <taxon>Bacteroidota</taxon>
        <taxon>Cytophagia</taxon>
        <taxon>Cytophagales</taxon>
        <taxon>Cyclobacteriaceae</taxon>
        <taxon>Algoriphagus</taxon>
    </lineage>
</organism>
<dbReference type="EMBL" id="FPBF01000013">
    <property type="protein sequence ID" value="SFU20504.1"/>
    <property type="molecule type" value="Genomic_DNA"/>
</dbReference>
<gene>
    <name evidence="1" type="ORF">SAMN04489724_0319</name>
</gene>
<evidence type="ECO:0000313" key="1">
    <source>
        <dbReference type="EMBL" id="SFU20504.1"/>
    </source>
</evidence>
<accession>A0A1I7E9A5</accession>
<proteinExistence type="predicted"/>
<dbReference type="OrthoDB" id="981173at2"/>
<name>A0A1I7E9A5_9BACT</name>
<dbReference type="AlphaFoldDB" id="A0A1I7E9A5"/>
<dbReference type="STRING" id="305507.SAMN04489724_0319"/>
<keyword evidence="2" id="KW-1185">Reference proteome</keyword>